<dbReference type="Proteomes" id="UP000278222">
    <property type="component" value="Unassembled WGS sequence"/>
</dbReference>
<proteinExistence type="predicted"/>
<dbReference type="RefSeq" id="WP_197735805.1">
    <property type="nucleotide sequence ID" value="NZ_AP019700.1"/>
</dbReference>
<evidence type="ECO:0000313" key="2">
    <source>
        <dbReference type="Proteomes" id="UP000278222"/>
    </source>
</evidence>
<dbReference type="EMBL" id="RJKX01000013">
    <property type="protein sequence ID" value="ROQ00052.1"/>
    <property type="molecule type" value="Genomic_DNA"/>
</dbReference>
<organism evidence="1 2">
    <name type="scientific">Stella humosa</name>
    <dbReference type="NCBI Taxonomy" id="94"/>
    <lineage>
        <taxon>Bacteria</taxon>
        <taxon>Pseudomonadati</taxon>
        <taxon>Pseudomonadota</taxon>
        <taxon>Alphaproteobacteria</taxon>
        <taxon>Rhodospirillales</taxon>
        <taxon>Stellaceae</taxon>
        <taxon>Stella</taxon>
    </lineage>
</organism>
<keyword evidence="2" id="KW-1185">Reference proteome</keyword>
<comment type="caution">
    <text evidence="1">The sequence shown here is derived from an EMBL/GenBank/DDBJ whole genome shotgun (WGS) entry which is preliminary data.</text>
</comment>
<protein>
    <submittedName>
        <fullName evidence="1">Uncharacterized protein</fullName>
    </submittedName>
</protein>
<name>A0A3N1M2V1_9PROT</name>
<accession>A0A3N1M2V1</accession>
<sequence>MNATARLGPLKPIDLAKLQALAADMPAQPPAAADFIRSMRDGDRY</sequence>
<evidence type="ECO:0000313" key="1">
    <source>
        <dbReference type="EMBL" id="ROQ00052.1"/>
    </source>
</evidence>
<reference evidence="1 2" key="1">
    <citation type="submission" date="2018-11" db="EMBL/GenBank/DDBJ databases">
        <title>Genomic Encyclopedia of Type Strains, Phase IV (KMG-IV): sequencing the most valuable type-strain genomes for metagenomic binning, comparative biology and taxonomic classification.</title>
        <authorList>
            <person name="Goeker M."/>
        </authorList>
    </citation>
    <scope>NUCLEOTIDE SEQUENCE [LARGE SCALE GENOMIC DNA]</scope>
    <source>
        <strain evidence="1 2">DSM 5900</strain>
    </source>
</reference>
<dbReference type="AlphaFoldDB" id="A0A3N1M2V1"/>
<gene>
    <name evidence="1" type="ORF">EDC65_1847</name>
</gene>